<reference evidence="1" key="1">
    <citation type="submission" date="2021-02" db="EMBL/GenBank/DDBJ databases">
        <authorList>
            <person name="Nowell W R."/>
        </authorList>
    </citation>
    <scope>NUCLEOTIDE SEQUENCE</scope>
</reference>
<evidence type="ECO:0000313" key="2">
    <source>
        <dbReference type="Proteomes" id="UP000681967"/>
    </source>
</evidence>
<dbReference type="Proteomes" id="UP000681967">
    <property type="component" value="Unassembled WGS sequence"/>
</dbReference>
<dbReference type="AlphaFoldDB" id="A0A8S3EA37"/>
<proteinExistence type="predicted"/>
<protein>
    <submittedName>
        <fullName evidence="1">Uncharacterized protein</fullName>
    </submittedName>
</protein>
<name>A0A8S3EA37_9BILA</name>
<gene>
    <name evidence="1" type="ORF">BYL167_LOCUS59216</name>
</gene>
<sequence>TPSVSMPITKVDLTTTPTVTVSTTIPKDTSLTELDDSNDSIDGDVDELLGKLERMSSIRSSVKRKIQPKDDIMQQSFSEQLSFEFQHRPINLKYSTLQTDKKIQSRVLSFDDIDDIATPSIDIDTKNVVR</sequence>
<evidence type="ECO:0000313" key="1">
    <source>
        <dbReference type="EMBL" id="CAF5060555.1"/>
    </source>
</evidence>
<organism evidence="1 2">
    <name type="scientific">Rotaria magnacalcarata</name>
    <dbReference type="NCBI Taxonomy" id="392030"/>
    <lineage>
        <taxon>Eukaryota</taxon>
        <taxon>Metazoa</taxon>
        <taxon>Spiralia</taxon>
        <taxon>Gnathifera</taxon>
        <taxon>Rotifera</taxon>
        <taxon>Eurotatoria</taxon>
        <taxon>Bdelloidea</taxon>
        <taxon>Philodinida</taxon>
        <taxon>Philodinidae</taxon>
        <taxon>Rotaria</taxon>
    </lineage>
</organism>
<feature type="non-terminal residue" evidence="1">
    <location>
        <position position="1"/>
    </location>
</feature>
<dbReference type="EMBL" id="CAJOBH010228223">
    <property type="protein sequence ID" value="CAF5060555.1"/>
    <property type="molecule type" value="Genomic_DNA"/>
</dbReference>
<accession>A0A8S3EA37</accession>
<comment type="caution">
    <text evidence="1">The sequence shown here is derived from an EMBL/GenBank/DDBJ whole genome shotgun (WGS) entry which is preliminary data.</text>
</comment>